<comment type="caution">
    <text evidence="2">The sequence shown here is derived from an EMBL/GenBank/DDBJ whole genome shotgun (WGS) entry which is preliminary data.</text>
</comment>
<feature type="region of interest" description="Disordered" evidence="1">
    <location>
        <begin position="131"/>
        <end position="167"/>
    </location>
</feature>
<feature type="compositionally biased region" description="Basic and acidic residues" evidence="1">
    <location>
        <begin position="131"/>
        <end position="146"/>
    </location>
</feature>
<name>A0A0B1ZUQ0_9SPHN</name>
<dbReference type="Proteomes" id="UP000031057">
    <property type="component" value="Unassembled WGS sequence"/>
</dbReference>
<dbReference type="RefSeq" id="WP_039278672.1">
    <property type="nucleotide sequence ID" value="NZ_JTDI01000001.1"/>
</dbReference>
<gene>
    <name evidence="2" type="ORF">LK12_02110</name>
</gene>
<proteinExistence type="predicted"/>
<dbReference type="AlphaFoldDB" id="A0A0B1ZUQ0"/>
<dbReference type="STRING" id="1348853.LK12_02110"/>
<evidence type="ECO:0000256" key="1">
    <source>
        <dbReference type="SAM" id="MobiDB-lite"/>
    </source>
</evidence>
<protein>
    <submittedName>
        <fullName evidence="2">Uncharacterized protein</fullName>
    </submittedName>
</protein>
<evidence type="ECO:0000313" key="3">
    <source>
        <dbReference type="Proteomes" id="UP000031057"/>
    </source>
</evidence>
<organism evidence="2 3">
    <name type="scientific">Novosphingobium malaysiense</name>
    <dbReference type="NCBI Taxonomy" id="1348853"/>
    <lineage>
        <taxon>Bacteria</taxon>
        <taxon>Pseudomonadati</taxon>
        <taxon>Pseudomonadota</taxon>
        <taxon>Alphaproteobacteria</taxon>
        <taxon>Sphingomonadales</taxon>
        <taxon>Sphingomonadaceae</taxon>
        <taxon>Novosphingobium</taxon>
    </lineage>
</organism>
<reference evidence="2 3" key="1">
    <citation type="submission" date="2014-10" db="EMBL/GenBank/DDBJ databases">
        <title>Genome sequence of Novosphingobium malaysiense MUSC 273(T).</title>
        <authorList>
            <person name="Lee L.-H."/>
        </authorList>
    </citation>
    <scope>NUCLEOTIDE SEQUENCE [LARGE SCALE GENOMIC DNA]</scope>
    <source>
        <strain evidence="2 3">MUSC 273</strain>
    </source>
</reference>
<accession>A0A0B1ZUQ0</accession>
<dbReference type="OrthoDB" id="7391871at2"/>
<keyword evidence="3" id="KW-1185">Reference proteome</keyword>
<sequence length="167" mass="18881">MALLKRSGYWKDVSPTGMVADFRLVWNQAGHNRWRIAALAGACTFGVFYLMSTQEGEAPHPPPKVTYISTLPAHRTDEQIMAENIANQKRKEAWEAEQAKRDKEVRDIYRTIGRASGMDVDKIEREAAAERAAEQKAADEKARRQIEAGLAARARQEAEQQQSQQQQ</sequence>
<evidence type="ECO:0000313" key="2">
    <source>
        <dbReference type="EMBL" id="KHK93159.1"/>
    </source>
</evidence>
<dbReference type="EMBL" id="JTDI01000001">
    <property type="protein sequence ID" value="KHK93159.1"/>
    <property type="molecule type" value="Genomic_DNA"/>
</dbReference>